<organism evidence="4">
    <name type="scientific">Anisakis simplex</name>
    <name type="common">Herring worm</name>
    <dbReference type="NCBI Taxonomy" id="6269"/>
    <lineage>
        <taxon>Eukaryota</taxon>
        <taxon>Metazoa</taxon>
        <taxon>Ecdysozoa</taxon>
        <taxon>Nematoda</taxon>
        <taxon>Chromadorea</taxon>
        <taxon>Rhabditida</taxon>
        <taxon>Spirurina</taxon>
        <taxon>Ascaridomorpha</taxon>
        <taxon>Ascaridoidea</taxon>
        <taxon>Anisakidae</taxon>
        <taxon>Anisakis</taxon>
        <taxon>Anisakis simplex complex</taxon>
    </lineage>
</organism>
<reference evidence="4" key="1">
    <citation type="submission" date="2017-02" db="UniProtKB">
        <authorList>
            <consortium name="WormBaseParasite"/>
        </authorList>
    </citation>
    <scope>IDENTIFICATION</scope>
</reference>
<dbReference type="WBParaSite" id="ASIM_0000552701-mRNA-1">
    <property type="protein sequence ID" value="ASIM_0000552701-mRNA-1"/>
    <property type="gene ID" value="ASIM_0000552701"/>
</dbReference>
<reference evidence="2 3" key="2">
    <citation type="submission" date="2018-11" db="EMBL/GenBank/DDBJ databases">
        <authorList>
            <consortium name="Pathogen Informatics"/>
        </authorList>
    </citation>
    <scope>NUCLEOTIDE SEQUENCE [LARGE SCALE GENOMIC DNA]</scope>
</reference>
<dbReference type="Pfam" id="PF01682">
    <property type="entry name" value="DB"/>
    <property type="match status" value="1"/>
</dbReference>
<dbReference type="PANTHER" id="PTHR46705">
    <property type="entry name" value="PROTEIN CBG09805"/>
    <property type="match status" value="1"/>
</dbReference>
<sequence length="160" mass="18774">MQLIHSITFTRSDISIFHQMPTKSIYPAYCHVFHSYFQSPNEAFLSCCMDRQLPDACLQKCNFHSYTKQALTAMFFKQDTCPLEAMREMQYCAAQGRDHRECCIRNGVTNTIAGDKCLVFCDQRPGIVTQLDITYLACFDRFENMKTCFWDDIERTQRRK</sequence>
<proteinExistence type="predicted"/>
<dbReference type="AlphaFoldDB" id="A0A0M3JD41"/>
<protein>
    <submittedName>
        <fullName evidence="4">DB domain-containing protein</fullName>
    </submittedName>
</protein>
<feature type="domain" description="Domain of unknown function DB" evidence="1">
    <location>
        <begin position="47"/>
        <end position="149"/>
    </location>
</feature>
<gene>
    <name evidence="2" type="ORF">ASIM_LOCUS5321</name>
</gene>
<evidence type="ECO:0000259" key="1">
    <source>
        <dbReference type="Pfam" id="PF01682"/>
    </source>
</evidence>
<dbReference type="Proteomes" id="UP000267096">
    <property type="component" value="Unassembled WGS sequence"/>
</dbReference>
<keyword evidence="3" id="KW-1185">Reference proteome</keyword>
<dbReference type="InterPro" id="IPR002602">
    <property type="entry name" value="DB"/>
</dbReference>
<evidence type="ECO:0000313" key="4">
    <source>
        <dbReference type="WBParaSite" id="ASIM_0000552701-mRNA-1"/>
    </source>
</evidence>
<dbReference type="EMBL" id="UYRR01010282">
    <property type="protein sequence ID" value="VDK25325.1"/>
    <property type="molecule type" value="Genomic_DNA"/>
</dbReference>
<accession>A0A0M3JD41</accession>
<evidence type="ECO:0000313" key="3">
    <source>
        <dbReference type="Proteomes" id="UP000267096"/>
    </source>
</evidence>
<dbReference type="PANTHER" id="PTHR46705:SF2">
    <property type="entry name" value="DOMAIN OF UNKNOWN FUNCTION DB DOMAIN-CONTAINING PROTEIN"/>
    <property type="match status" value="1"/>
</dbReference>
<dbReference type="OrthoDB" id="5843172at2759"/>
<evidence type="ECO:0000313" key="2">
    <source>
        <dbReference type="EMBL" id="VDK25325.1"/>
    </source>
</evidence>
<name>A0A0M3JD41_ANISI</name>